<dbReference type="InterPro" id="IPR037401">
    <property type="entry name" value="SnoaL-like"/>
</dbReference>
<name>A0ABZ2JXJ5_9BACT</name>
<dbReference type="Proteomes" id="UP001379533">
    <property type="component" value="Chromosome"/>
</dbReference>
<proteinExistence type="predicted"/>
<dbReference type="RefSeq" id="WP_394841838.1">
    <property type="nucleotide sequence ID" value="NZ_CP089982.1"/>
</dbReference>
<reference evidence="2 3" key="1">
    <citation type="submission" date="2021-12" db="EMBL/GenBank/DDBJ databases">
        <title>Discovery of the Pendulisporaceae a myxobacterial family with distinct sporulation behavior and unique specialized metabolism.</title>
        <authorList>
            <person name="Garcia R."/>
            <person name="Popoff A."/>
            <person name="Bader C.D."/>
            <person name="Loehr J."/>
            <person name="Walesch S."/>
            <person name="Walt C."/>
            <person name="Boldt J."/>
            <person name="Bunk B."/>
            <person name="Haeckl F.J.F.P.J."/>
            <person name="Gunesch A.P."/>
            <person name="Birkelbach J."/>
            <person name="Nuebel U."/>
            <person name="Pietschmann T."/>
            <person name="Bach T."/>
            <person name="Mueller R."/>
        </authorList>
    </citation>
    <scope>NUCLEOTIDE SEQUENCE [LARGE SCALE GENOMIC DNA]</scope>
    <source>
        <strain evidence="2 3">MSr12523</strain>
    </source>
</reference>
<feature type="domain" description="SnoaL-like" evidence="1">
    <location>
        <begin position="14"/>
        <end position="152"/>
    </location>
</feature>
<dbReference type="InterPro" id="IPR032710">
    <property type="entry name" value="NTF2-like_dom_sf"/>
</dbReference>
<dbReference type="Pfam" id="PF13577">
    <property type="entry name" value="SnoaL_4"/>
    <property type="match status" value="1"/>
</dbReference>
<dbReference type="Gene3D" id="3.10.450.50">
    <property type="match status" value="1"/>
</dbReference>
<accession>A0ABZ2JXJ5</accession>
<protein>
    <submittedName>
        <fullName evidence="2">Nuclear transport factor 2 family protein</fullName>
    </submittedName>
</protein>
<evidence type="ECO:0000259" key="1">
    <source>
        <dbReference type="Pfam" id="PF13577"/>
    </source>
</evidence>
<sequence length="187" mass="20796">MKFIEHDLEARIAEIEDRLAIYTLIASHPPSADTAYADYTRAVYTEDGVFDRGPSLEGARGVDAIASFTLKPEHEEAIRGGLAHFTGLPLIDLRAEEAFVTSYLQILQLDDQGELRTLPNHGASRGYRIHRVVVNRWHLVKRAGQWWVKSRTLLPVDGSPAPRALLSEGLAPILAERLDEENGSDDT</sequence>
<keyword evidence="3" id="KW-1185">Reference proteome</keyword>
<dbReference type="SUPFAM" id="SSF54427">
    <property type="entry name" value="NTF2-like"/>
    <property type="match status" value="1"/>
</dbReference>
<organism evidence="2 3">
    <name type="scientific">Pendulispora brunnea</name>
    <dbReference type="NCBI Taxonomy" id="2905690"/>
    <lineage>
        <taxon>Bacteria</taxon>
        <taxon>Pseudomonadati</taxon>
        <taxon>Myxococcota</taxon>
        <taxon>Myxococcia</taxon>
        <taxon>Myxococcales</taxon>
        <taxon>Sorangiineae</taxon>
        <taxon>Pendulisporaceae</taxon>
        <taxon>Pendulispora</taxon>
    </lineage>
</organism>
<dbReference type="EMBL" id="CP089982">
    <property type="protein sequence ID" value="WXA91218.1"/>
    <property type="molecule type" value="Genomic_DNA"/>
</dbReference>
<gene>
    <name evidence="2" type="ORF">LZC95_32780</name>
</gene>
<evidence type="ECO:0000313" key="3">
    <source>
        <dbReference type="Proteomes" id="UP001379533"/>
    </source>
</evidence>
<evidence type="ECO:0000313" key="2">
    <source>
        <dbReference type="EMBL" id="WXA91218.1"/>
    </source>
</evidence>